<feature type="region of interest" description="Disordered" evidence="1">
    <location>
        <begin position="362"/>
        <end position="389"/>
    </location>
</feature>
<dbReference type="OrthoDB" id="7425715at2759"/>
<feature type="compositionally biased region" description="Polar residues" evidence="1">
    <location>
        <begin position="122"/>
        <end position="131"/>
    </location>
</feature>
<sequence>MSNHQSGVPVQGHADALSALARLSVNSGGSMPTNVEFDPAMLAALQALSQGNFHSFANTPSGSNGRMPNASSNGQNEIHDDDIEEGEGAYDEEYDDEDGEEEDEEEEYVPEEENEGSSGSNLHQNYSPAAPNQQSNVNGNMNNSDQALPAEQQISYTTQSGTMQNAAQSSFHAAIASLLQQQEQVYNANLNRVSPNQNQRINNNCEENGVVNVDHFKSEKRDQRATMAAKVPRPRPKHLPKKSLSPQIHYIQAVQAVQIVEATNRPQTNFNPLKQLKKTRERFVNLFRKKKNKSDPGLSVSSDTSLDVSGSIGTCGFSRPNEWSTSNSTLDAVGVQTFGSPQSTPGSKSSIVLATSVNLQGTGATKKTRPTQGISDTRNKRISSPKSNMGNDSTLMHQFDLCFPSAFRSIKLMKLNIEGVKEMLKQVDRFENVLDYLYKIVEERSIDGLTLSFGDLEDIEDMLSLSRSHWYLLRLLIQGLRRIQEIEIREGKIDAIKEEEEPEIST</sequence>
<gene>
    <name evidence="3" type="ORF">Bhyg_02235</name>
</gene>
<dbReference type="Pfam" id="PF23307">
    <property type="entry name" value="SAM_KIDINS220"/>
    <property type="match status" value="1"/>
</dbReference>
<evidence type="ECO:0000313" key="3">
    <source>
        <dbReference type="EMBL" id="KAJ6647017.1"/>
    </source>
</evidence>
<dbReference type="Proteomes" id="UP001151699">
    <property type="component" value="Chromosome A"/>
</dbReference>
<feature type="domain" description="Kinase D-interacting substrate of 220 kDa-like SAM" evidence="2">
    <location>
        <begin position="410"/>
        <end position="487"/>
    </location>
</feature>
<dbReference type="AlphaFoldDB" id="A0A9Q0S6B7"/>
<dbReference type="EMBL" id="WJQU01000001">
    <property type="protein sequence ID" value="KAJ6647017.1"/>
    <property type="molecule type" value="Genomic_DNA"/>
</dbReference>
<evidence type="ECO:0000313" key="4">
    <source>
        <dbReference type="Proteomes" id="UP001151699"/>
    </source>
</evidence>
<name>A0A9Q0S6B7_9DIPT</name>
<reference evidence="3" key="1">
    <citation type="submission" date="2022-07" db="EMBL/GenBank/DDBJ databases">
        <authorList>
            <person name="Trinca V."/>
            <person name="Uliana J.V.C."/>
            <person name="Torres T.T."/>
            <person name="Ward R.J."/>
            <person name="Monesi N."/>
        </authorList>
    </citation>
    <scope>NUCLEOTIDE SEQUENCE</scope>
    <source>
        <strain evidence="3">HSMRA1968</strain>
        <tissue evidence="3">Whole embryos</tissue>
    </source>
</reference>
<protein>
    <recommendedName>
        <fullName evidence="2">Kinase D-interacting substrate of 220 kDa-like SAM domain-containing protein</fullName>
    </recommendedName>
</protein>
<evidence type="ECO:0000259" key="2">
    <source>
        <dbReference type="Pfam" id="PF23307"/>
    </source>
</evidence>
<feature type="compositionally biased region" description="Acidic residues" evidence="1">
    <location>
        <begin position="79"/>
        <end position="115"/>
    </location>
</feature>
<feature type="compositionally biased region" description="Low complexity" evidence="1">
    <location>
        <begin position="132"/>
        <end position="144"/>
    </location>
</feature>
<organism evidence="3 4">
    <name type="scientific">Pseudolycoriella hygida</name>
    <dbReference type="NCBI Taxonomy" id="35572"/>
    <lineage>
        <taxon>Eukaryota</taxon>
        <taxon>Metazoa</taxon>
        <taxon>Ecdysozoa</taxon>
        <taxon>Arthropoda</taxon>
        <taxon>Hexapoda</taxon>
        <taxon>Insecta</taxon>
        <taxon>Pterygota</taxon>
        <taxon>Neoptera</taxon>
        <taxon>Endopterygota</taxon>
        <taxon>Diptera</taxon>
        <taxon>Nematocera</taxon>
        <taxon>Sciaroidea</taxon>
        <taxon>Sciaridae</taxon>
        <taxon>Pseudolycoriella</taxon>
    </lineage>
</organism>
<feature type="compositionally biased region" description="Basic residues" evidence="1">
    <location>
        <begin position="232"/>
        <end position="241"/>
    </location>
</feature>
<dbReference type="InterPro" id="IPR057092">
    <property type="entry name" value="SAM_KIDINS220"/>
</dbReference>
<keyword evidence="4" id="KW-1185">Reference proteome</keyword>
<comment type="caution">
    <text evidence="3">The sequence shown here is derived from an EMBL/GenBank/DDBJ whole genome shotgun (WGS) entry which is preliminary data.</text>
</comment>
<feature type="region of interest" description="Disordered" evidence="1">
    <location>
        <begin position="220"/>
        <end position="243"/>
    </location>
</feature>
<feature type="region of interest" description="Disordered" evidence="1">
    <location>
        <begin position="54"/>
        <end position="145"/>
    </location>
</feature>
<accession>A0A9Q0S6B7</accession>
<proteinExistence type="predicted"/>
<evidence type="ECO:0000256" key="1">
    <source>
        <dbReference type="SAM" id="MobiDB-lite"/>
    </source>
</evidence>
<feature type="compositionally biased region" description="Polar residues" evidence="1">
    <location>
        <begin position="54"/>
        <end position="76"/>
    </location>
</feature>